<keyword evidence="5" id="KW-0030">Aminoacyl-tRNA synthetase</keyword>
<feature type="domain" description="Phenylalanyl-tRNA synthetase" evidence="6">
    <location>
        <begin position="6"/>
        <end position="57"/>
    </location>
</feature>
<protein>
    <recommendedName>
        <fullName evidence="6">Phenylalanyl-tRNA synthetase domain-containing protein</fullName>
    </recommendedName>
</protein>
<dbReference type="InterPro" id="IPR002319">
    <property type="entry name" value="Phenylalanyl-tRNA_Synthase"/>
</dbReference>
<evidence type="ECO:0000313" key="7">
    <source>
        <dbReference type="EMBL" id="MFC7615080.1"/>
    </source>
</evidence>
<proteinExistence type="predicted"/>
<gene>
    <name evidence="7" type="ORF">ACFQV2_17720</name>
</gene>
<dbReference type="Proteomes" id="UP001596512">
    <property type="component" value="Unassembled WGS sequence"/>
</dbReference>
<evidence type="ECO:0000256" key="3">
    <source>
        <dbReference type="ARBA" id="ARBA00022840"/>
    </source>
</evidence>
<keyword evidence="8" id="KW-1185">Reference proteome</keyword>
<reference evidence="8" key="1">
    <citation type="journal article" date="2019" name="Int. J. Syst. Evol. Microbiol.">
        <title>The Global Catalogue of Microorganisms (GCM) 10K type strain sequencing project: providing services to taxonomists for standard genome sequencing and annotation.</title>
        <authorList>
            <consortium name="The Broad Institute Genomics Platform"/>
            <consortium name="The Broad Institute Genome Sequencing Center for Infectious Disease"/>
            <person name="Wu L."/>
            <person name="Ma J."/>
        </authorList>
    </citation>
    <scope>NUCLEOTIDE SEQUENCE [LARGE SCALE GENOMIC DNA]</scope>
    <source>
        <strain evidence="8">JCM 17695</strain>
    </source>
</reference>
<sequence>MPGGSPHPNVLRAAGLDPERWTGCYVNVGLDRLVMMRYGIDDVRLLHSADLRFLTQFA</sequence>
<comment type="caution">
    <text evidence="7">The sequence shown here is derived from an EMBL/GenBank/DDBJ whole genome shotgun (WGS) entry which is preliminary data.</text>
</comment>
<keyword evidence="1" id="KW-0436">Ligase</keyword>
<dbReference type="Gene3D" id="3.30.930.10">
    <property type="entry name" value="Bira Bifunctional Protein, Domain 2"/>
    <property type="match status" value="1"/>
</dbReference>
<keyword evidence="3" id="KW-0067">ATP-binding</keyword>
<organism evidence="7 8">
    <name type="scientific">Actinokineospora soli</name>
    <dbReference type="NCBI Taxonomy" id="1048753"/>
    <lineage>
        <taxon>Bacteria</taxon>
        <taxon>Bacillati</taxon>
        <taxon>Actinomycetota</taxon>
        <taxon>Actinomycetes</taxon>
        <taxon>Pseudonocardiales</taxon>
        <taxon>Pseudonocardiaceae</taxon>
        <taxon>Actinokineospora</taxon>
    </lineage>
</organism>
<evidence type="ECO:0000256" key="4">
    <source>
        <dbReference type="ARBA" id="ARBA00022917"/>
    </source>
</evidence>
<evidence type="ECO:0000259" key="6">
    <source>
        <dbReference type="Pfam" id="PF01409"/>
    </source>
</evidence>
<dbReference type="SUPFAM" id="SSF55681">
    <property type="entry name" value="Class II aaRS and biotin synthetases"/>
    <property type="match status" value="1"/>
</dbReference>
<keyword evidence="2" id="KW-0547">Nucleotide-binding</keyword>
<evidence type="ECO:0000313" key="8">
    <source>
        <dbReference type="Proteomes" id="UP001596512"/>
    </source>
</evidence>
<name>A0ABW2TMS3_9PSEU</name>
<dbReference type="EMBL" id="JBHTEY010000004">
    <property type="protein sequence ID" value="MFC7615080.1"/>
    <property type="molecule type" value="Genomic_DNA"/>
</dbReference>
<evidence type="ECO:0000256" key="1">
    <source>
        <dbReference type="ARBA" id="ARBA00022598"/>
    </source>
</evidence>
<dbReference type="Pfam" id="PF01409">
    <property type="entry name" value="tRNA-synt_2d"/>
    <property type="match status" value="1"/>
</dbReference>
<evidence type="ECO:0000256" key="2">
    <source>
        <dbReference type="ARBA" id="ARBA00022741"/>
    </source>
</evidence>
<dbReference type="InterPro" id="IPR045864">
    <property type="entry name" value="aa-tRNA-synth_II/BPL/LPL"/>
</dbReference>
<keyword evidence="4" id="KW-0648">Protein biosynthesis</keyword>
<accession>A0ABW2TMS3</accession>
<evidence type="ECO:0000256" key="5">
    <source>
        <dbReference type="ARBA" id="ARBA00023146"/>
    </source>
</evidence>